<dbReference type="GO" id="GO:0055085">
    <property type="term" value="P:transmembrane transport"/>
    <property type="evidence" value="ECO:0007669"/>
    <property type="project" value="InterPro"/>
</dbReference>
<dbReference type="KEGG" id="noy:EXE57_00255"/>
<keyword evidence="7 8" id="KW-0472">Membrane</keyword>
<evidence type="ECO:0000256" key="7">
    <source>
        <dbReference type="ARBA" id="ARBA00023136"/>
    </source>
</evidence>
<sequence length="623" mass="67143">MTHTVEPEASGSPSQTGELRKGLKQRHLTMIAIGGVIGAGLFVGSGAVITEAGPGAFLTYLVTGALIVLVMRMLGEMATANPSTGSFSDYSRKALGGWAGFSVAWLYWYFWVIVVGFEAVAGAQILTYWFDAPLWMLSLGLMVLMTATNLVSVSSYGEFEYWFASIKVAAIIVFLVLGTLFVVGLWPGQSFDVSNMTAHGGFLPHGIGAIFSSIVVVVFSMVGAEIATVAAAESHDPEKAIARATQSVIVRVLTFYVGSALLLVCILPWNDNELGSSPFVAAFTAMGIPYADHLMNAVVLTAVLSCLNSGLYTASRMLFVLGARREAPMRLITVNGRGVPVWAILASTVVGFLSVIAAYVSPDTVFLFLLNSSGAVILFVYLLIAVSQFVLRRRTDEAELTVKMWLFPWLTGVAALGIVAVLLQMAFNADTRSQLLLSLLSFGVVLALYGVTRWRGGSVSAEEVEAIGTGRAADRAQARKVLVLANRTLTGEELHDALEQLPGSGSADYYVVVPANPVDTGEADREGAAFVWEATTTAATRRLEQTLEMLRDRGLTVDGELGDYRPLVALDQAMRRFHADHVVISTQPDDHSTWLRHDLVARARERLDVPVHHVVVREPDPRG</sequence>
<evidence type="ECO:0000256" key="3">
    <source>
        <dbReference type="ARBA" id="ARBA00022448"/>
    </source>
</evidence>
<evidence type="ECO:0000256" key="6">
    <source>
        <dbReference type="ARBA" id="ARBA00022989"/>
    </source>
</evidence>
<dbReference type="GO" id="GO:0016020">
    <property type="term" value="C:membrane"/>
    <property type="evidence" value="ECO:0007669"/>
    <property type="project" value="UniProtKB-SubCell"/>
</dbReference>
<dbReference type="InterPro" id="IPR014729">
    <property type="entry name" value="Rossmann-like_a/b/a_fold"/>
</dbReference>
<dbReference type="PROSITE" id="PS00218">
    <property type="entry name" value="AMINO_ACID_PERMEASE_1"/>
    <property type="match status" value="1"/>
</dbReference>
<gene>
    <name evidence="10" type="ORF">EXE57_00255</name>
</gene>
<dbReference type="RefSeq" id="WP_135072917.1">
    <property type="nucleotide sequence ID" value="NZ_CP038267.1"/>
</dbReference>
<dbReference type="PANTHER" id="PTHR43495:SF5">
    <property type="entry name" value="GAMMA-AMINOBUTYRIC ACID PERMEASE"/>
    <property type="match status" value="1"/>
</dbReference>
<feature type="transmembrane region" description="Helical" evidence="8">
    <location>
        <begin position="168"/>
        <end position="186"/>
    </location>
</feature>
<evidence type="ECO:0000256" key="4">
    <source>
        <dbReference type="ARBA" id="ARBA00022692"/>
    </source>
</evidence>
<dbReference type="AlphaFoldDB" id="A0A4P7GGN2"/>
<feature type="transmembrane region" description="Helical" evidence="8">
    <location>
        <begin position="433"/>
        <end position="451"/>
    </location>
</feature>
<proteinExistence type="inferred from homology"/>
<organism evidence="10 11">
    <name type="scientific">Nocardioides euryhalodurans</name>
    <dbReference type="NCBI Taxonomy" id="2518370"/>
    <lineage>
        <taxon>Bacteria</taxon>
        <taxon>Bacillati</taxon>
        <taxon>Actinomycetota</taxon>
        <taxon>Actinomycetes</taxon>
        <taxon>Propionibacteriales</taxon>
        <taxon>Nocardioidaceae</taxon>
        <taxon>Nocardioides</taxon>
    </lineage>
</organism>
<dbReference type="PANTHER" id="PTHR43495">
    <property type="entry name" value="GABA PERMEASE"/>
    <property type="match status" value="1"/>
</dbReference>
<feature type="transmembrane region" description="Helical" evidence="8">
    <location>
        <begin position="405"/>
        <end position="427"/>
    </location>
</feature>
<dbReference type="OrthoDB" id="5297508at2"/>
<evidence type="ECO:0000256" key="8">
    <source>
        <dbReference type="SAM" id="Phobius"/>
    </source>
</evidence>
<feature type="transmembrane region" description="Helical" evidence="8">
    <location>
        <begin position="55"/>
        <end position="74"/>
    </location>
</feature>
<keyword evidence="11" id="KW-1185">Reference proteome</keyword>
<keyword evidence="6 8" id="KW-1133">Transmembrane helix</keyword>
<dbReference type="SUPFAM" id="SSF52402">
    <property type="entry name" value="Adenine nucleotide alpha hydrolases-like"/>
    <property type="match status" value="1"/>
</dbReference>
<dbReference type="Proteomes" id="UP000294894">
    <property type="component" value="Chromosome"/>
</dbReference>
<keyword evidence="4 8" id="KW-0812">Transmembrane</keyword>
<evidence type="ECO:0000313" key="11">
    <source>
        <dbReference type="Proteomes" id="UP000294894"/>
    </source>
</evidence>
<comment type="subcellular location">
    <subcellularLocation>
        <location evidence="1">Membrane</location>
        <topology evidence="1">Multi-pass membrane protein</topology>
    </subcellularLocation>
</comment>
<feature type="transmembrane region" description="Helical" evidence="8">
    <location>
        <begin position="339"/>
        <end position="359"/>
    </location>
</feature>
<evidence type="ECO:0000256" key="2">
    <source>
        <dbReference type="ARBA" id="ARBA00008583"/>
    </source>
</evidence>
<evidence type="ECO:0000313" key="10">
    <source>
        <dbReference type="EMBL" id="QBR90874.1"/>
    </source>
</evidence>
<protein>
    <submittedName>
        <fullName evidence="10">Amino acid permease</fullName>
    </submittedName>
</protein>
<dbReference type="FunFam" id="1.20.1740.10:FF:000001">
    <property type="entry name" value="Amino acid permease"/>
    <property type="match status" value="1"/>
</dbReference>
<dbReference type="Gene3D" id="1.20.1740.10">
    <property type="entry name" value="Amino acid/polyamine transporter I"/>
    <property type="match status" value="1"/>
</dbReference>
<evidence type="ECO:0000256" key="1">
    <source>
        <dbReference type="ARBA" id="ARBA00004141"/>
    </source>
</evidence>
<dbReference type="EMBL" id="CP038267">
    <property type="protein sequence ID" value="QBR90874.1"/>
    <property type="molecule type" value="Genomic_DNA"/>
</dbReference>
<comment type="similarity">
    <text evidence="2">Belongs to the amino acid-polyamine-organocation (APC) superfamily. Amino acid transporter (AAT) (TC 2.A.3.1) family.</text>
</comment>
<dbReference type="GO" id="GO:0006865">
    <property type="term" value="P:amino acid transport"/>
    <property type="evidence" value="ECO:0007669"/>
    <property type="project" value="UniProtKB-KW"/>
</dbReference>
<name>A0A4P7GGN2_9ACTN</name>
<feature type="transmembrane region" description="Helical" evidence="8">
    <location>
        <begin position="248"/>
        <end position="269"/>
    </location>
</feature>
<feature type="transmembrane region" description="Helical" evidence="8">
    <location>
        <begin position="95"/>
        <end position="114"/>
    </location>
</feature>
<dbReference type="Pfam" id="PF00324">
    <property type="entry name" value="AA_permease"/>
    <property type="match status" value="1"/>
</dbReference>
<dbReference type="InterPro" id="IPR004840">
    <property type="entry name" value="Amino_acid_permease_CS"/>
</dbReference>
<dbReference type="Gene3D" id="3.40.50.620">
    <property type="entry name" value="HUPs"/>
    <property type="match status" value="1"/>
</dbReference>
<feature type="transmembrane region" description="Helical" evidence="8">
    <location>
        <begin position="365"/>
        <end position="384"/>
    </location>
</feature>
<dbReference type="InterPro" id="IPR004841">
    <property type="entry name" value="AA-permease/SLC12A_dom"/>
</dbReference>
<feature type="domain" description="Amino acid permease/ SLC12A" evidence="9">
    <location>
        <begin position="27"/>
        <end position="432"/>
    </location>
</feature>
<reference evidence="10 11" key="1">
    <citation type="submission" date="2019-03" db="EMBL/GenBank/DDBJ databases">
        <title>Three New Species of Nocardioides, Nocardioides euryhalodurans sp. nov., Nocardioides seonyuensis sp. nov. and Nocardioides eburneoflavus sp. nov., Iolated from Soil.</title>
        <authorList>
            <person name="Roh S.G."/>
            <person name="Lee C."/>
            <person name="Kim M.-K."/>
            <person name="Kim S.B."/>
        </authorList>
    </citation>
    <scope>NUCLEOTIDE SEQUENCE [LARGE SCALE GENOMIC DNA]</scope>
    <source>
        <strain evidence="10 11">MMS17-SY117</strain>
    </source>
</reference>
<evidence type="ECO:0000259" key="9">
    <source>
        <dbReference type="Pfam" id="PF00324"/>
    </source>
</evidence>
<keyword evidence="3" id="KW-0813">Transport</keyword>
<feature type="transmembrane region" description="Helical" evidence="8">
    <location>
        <begin position="28"/>
        <end position="49"/>
    </location>
</feature>
<keyword evidence="5" id="KW-0029">Amino-acid transport</keyword>
<feature type="transmembrane region" description="Helical" evidence="8">
    <location>
        <begin position="134"/>
        <end position="156"/>
    </location>
</feature>
<feature type="transmembrane region" description="Helical" evidence="8">
    <location>
        <begin position="206"/>
        <end position="227"/>
    </location>
</feature>
<accession>A0A4P7GGN2</accession>
<feature type="transmembrane region" description="Helical" evidence="8">
    <location>
        <begin position="294"/>
        <end position="319"/>
    </location>
</feature>
<evidence type="ECO:0000256" key="5">
    <source>
        <dbReference type="ARBA" id="ARBA00022970"/>
    </source>
</evidence>